<keyword evidence="1" id="KW-0472">Membrane</keyword>
<accession>A0A5D3KNJ7</accession>
<gene>
    <name evidence="2" type="ORF">FXB40_21370</name>
</gene>
<keyword evidence="1" id="KW-0812">Transmembrane</keyword>
<dbReference type="AlphaFoldDB" id="A0A5D3KNJ7"/>
<comment type="caution">
    <text evidence="2">The sequence shown here is derived from an EMBL/GenBank/DDBJ whole genome shotgun (WGS) entry which is preliminary data.</text>
</comment>
<organism evidence="2 3">
    <name type="scientific">Bradyrhizobium rifense</name>
    <dbReference type="NCBI Taxonomy" id="515499"/>
    <lineage>
        <taxon>Bacteria</taxon>
        <taxon>Pseudomonadati</taxon>
        <taxon>Pseudomonadota</taxon>
        <taxon>Alphaproteobacteria</taxon>
        <taxon>Hyphomicrobiales</taxon>
        <taxon>Nitrobacteraceae</taxon>
        <taxon>Bradyrhizobium</taxon>
    </lineage>
</organism>
<feature type="transmembrane region" description="Helical" evidence="1">
    <location>
        <begin position="6"/>
        <end position="25"/>
    </location>
</feature>
<evidence type="ECO:0000256" key="1">
    <source>
        <dbReference type="SAM" id="Phobius"/>
    </source>
</evidence>
<evidence type="ECO:0000313" key="2">
    <source>
        <dbReference type="EMBL" id="TYL93385.1"/>
    </source>
</evidence>
<name>A0A5D3KNJ7_9BRAD</name>
<sequence length="60" mass="6423">MSSSLSQIAAIVAGLALLATGFVVFSKNPTRSLVKSLAVWAPHHVAAEPDAFHFHYIFVT</sequence>
<protein>
    <submittedName>
        <fullName evidence="2">Uncharacterized protein</fullName>
    </submittedName>
</protein>
<dbReference type="EMBL" id="VSSS01000032">
    <property type="protein sequence ID" value="TYL93385.1"/>
    <property type="molecule type" value="Genomic_DNA"/>
</dbReference>
<keyword evidence="1" id="KW-1133">Transmembrane helix</keyword>
<keyword evidence="3" id="KW-1185">Reference proteome</keyword>
<dbReference type="RefSeq" id="WP_148774146.1">
    <property type="nucleotide sequence ID" value="NZ_VSSS01000032.1"/>
</dbReference>
<evidence type="ECO:0000313" key="3">
    <source>
        <dbReference type="Proteomes" id="UP000324758"/>
    </source>
</evidence>
<reference evidence="2 3" key="1">
    <citation type="submission" date="2019-08" db="EMBL/GenBank/DDBJ databases">
        <title>Bradyrhizobium hipponensis sp. nov., a rhizobium isolated from a Lupinus angustifolius root nodule in Tunisia.</title>
        <authorList>
            <person name="Off K."/>
            <person name="Rejili M."/>
            <person name="Mars M."/>
            <person name="Brachmann A."/>
            <person name="Marin M."/>
        </authorList>
    </citation>
    <scope>NUCLEOTIDE SEQUENCE [LARGE SCALE GENOMIC DNA]</scope>
    <source>
        <strain evidence="2 3">CTAW71</strain>
    </source>
</reference>
<dbReference type="Proteomes" id="UP000324758">
    <property type="component" value="Unassembled WGS sequence"/>
</dbReference>
<proteinExistence type="predicted"/>